<evidence type="ECO:0000259" key="2">
    <source>
        <dbReference type="Pfam" id="PF04187"/>
    </source>
</evidence>
<dbReference type="OrthoDB" id="9795827at2"/>
<dbReference type="Gene3D" id="3.40.50.11550">
    <property type="match status" value="1"/>
</dbReference>
<gene>
    <name evidence="3" type="ORF">EV666_10797</name>
</gene>
<keyword evidence="4" id="KW-1185">Reference proteome</keyword>
<dbReference type="EMBL" id="SLWL01000007">
    <property type="protein sequence ID" value="TCO13070.1"/>
    <property type="molecule type" value="Genomic_DNA"/>
</dbReference>
<dbReference type="CDD" id="cd14727">
    <property type="entry name" value="ChanN-like"/>
    <property type="match status" value="1"/>
</dbReference>
<dbReference type="InterPro" id="IPR007314">
    <property type="entry name" value="Cofac_haem-bd_dom"/>
</dbReference>
<proteinExistence type="predicted"/>
<reference evidence="3 4" key="1">
    <citation type="submission" date="2019-03" db="EMBL/GenBank/DDBJ databases">
        <title>Genomic Encyclopedia of Type Strains, Phase IV (KMG-IV): sequencing the most valuable type-strain genomes for metagenomic binning, comparative biology and taxonomic classification.</title>
        <authorList>
            <person name="Goeker M."/>
        </authorList>
    </citation>
    <scope>NUCLEOTIDE SEQUENCE [LARGE SCALE GENOMIC DNA]</scope>
    <source>
        <strain evidence="3 4">DSM 22958</strain>
    </source>
</reference>
<name>A0A4R2GS99_9HYPH</name>
<dbReference type="Pfam" id="PF04187">
    <property type="entry name" value="Cofac_haem_bdg"/>
    <property type="match status" value="1"/>
</dbReference>
<feature type="domain" description="Haem-binding uptake Tiki superfamily ChaN" evidence="2">
    <location>
        <begin position="33"/>
        <end position="240"/>
    </location>
</feature>
<dbReference type="AlphaFoldDB" id="A0A4R2GS99"/>
<comment type="caution">
    <text evidence="3">The sequence shown here is derived from an EMBL/GenBank/DDBJ whole genome shotgun (WGS) entry which is preliminary data.</text>
</comment>
<sequence length="296" mass="32527">MTSQAVSPSRAAHAPATWISPDTGLQIPQDAVLRAMASKSVVLLGETHDIAEIHRWQTHMCAFLHTLRPHMAVGFEMFPRRLQPVLDEWVDGKLTTAEFLVASEWDAVWGFPPEIYLPLFYFCRQQKVRMLALNCHRPLVTRVGVEGWDAIPEGERDGLTPAAPATAEYRRYLWGLGVRRSAVSGPDDPAFARFWRAQQCWDRAFACNIANALTADPGLLVIGVIGRGHLEFGHGTPFQLRDLGVDSIGVLLPGSADAIALEKTRGMADALFRLDPPEPPAERKPRPVPAGGQAAS</sequence>
<dbReference type="RefSeq" id="WP_132006781.1">
    <property type="nucleotide sequence ID" value="NZ_JBHUNN010000001.1"/>
</dbReference>
<evidence type="ECO:0000313" key="4">
    <source>
        <dbReference type="Proteomes" id="UP000294881"/>
    </source>
</evidence>
<dbReference type="SUPFAM" id="SSF159501">
    <property type="entry name" value="EreA/ChaN-like"/>
    <property type="match status" value="1"/>
</dbReference>
<organism evidence="3 4">
    <name type="scientific">Camelimonas lactis</name>
    <dbReference type="NCBI Taxonomy" id="659006"/>
    <lineage>
        <taxon>Bacteria</taxon>
        <taxon>Pseudomonadati</taxon>
        <taxon>Pseudomonadota</taxon>
        <taxon>Alphaproteobacteria</taxon>
        <taxon>Hyphomicrobiales</taxon>
        <taxon>Chelatococcaceae</taxon>
        <taxon>Camelimonas</taxon>
    </lineage>
</organism>
<protein>
    <submittedName>
        <fullName evidence="3">Putative iron-regulated protein</fullName>
    </submittedName>
</protein>
<dbReference type="Proteomes" id="UP000294881">
    <property type="component" value="Unassembled WGS sequence"/>
</dbReference>
<evidence type="ECO:0000313" key="3">
    <source>
        <dbReference type="EMBL" id="TCO13070.1"/>
    </source>
</evidence>
<accession>A0A4R2GS99</accession>
<evidence type="ECO:0000256" key="1">
    <source>
        <dbReference type="SAM" id="MobiDB-lite"/>
    </source>
</evidence>
<feature type="region of interest" description="Disordered" evidence="1">
    <location>
        <begin position="272"/>
        <end position="296"/>
    </location>
</feature>